<evidence type="ECO:0000259" key="2">
    <source>
        <dbReference type="SMART" id="SM00460"/>
    </source>
</evidence>
<dbReference type="AlphaFoldDB" id="A0A951UM54"/>
<evidence type="ECO:0000313" key="3">
    <source>
        <dbReference type="EMBL" id="MBW4659256.1"/>
    </source>
</evidence>
<protein>
    <submittedName>
        <fullName evidence="3">Transglutaminase family protein</fullName>
    </submittedName>
</protein>
<sequence length="584" mass="65841">MPLESSPTEQQIVTAPKPLQPDSLRRSFDPQRRTIRPIGAYALRGLASDGKRLLALDAVRGHLLQIDSVTDNTMVLNPHDVQAFVDARGLALWGEQIWFVKENQILWCLATDFTPRLFVALPYEVDSVAVWQSTVYVTSQKAGYILVFDRTTGRRITQFSAPGVGIENLTVNEEELWVCDDMERSVYCMDRATGEVQFSVLTPYDCPMAIAFHPTLQTGKEQAGKGQAGEGDRILYAAYAEEEYYIRDNPNDLDNSRELTSRHRTFIHPVHFHYYADRHYALSNGYLIEMSYVEEIAPLEDSPTITGLEWKIALPAETPRQKVLSVEPVGLPFTEEIQEGQRVAVFQIDKVSGQGGGLFGWKALLEVRGIKYHMTPRQVEKLPPLPQEFQERYLVDNDALSMDTPVIRRSAREAIGTETNLLRKVLSIRNYVYDRMSYGMKPYIDTPDVALERGVGSCGEYVGILLALARLNGIACRTVGRYKCPADPDQRGVPLQPDYNHVWIEFFVPGFGWLPMESNVDDVAEGGPYPTRFFMGLPWFHAEIGKGISFEKMTAADKPDDISLGDLSINHIRFTILEELPPPS</sequence>
<feature type="region of interest" description="Disordered" evidence="1">
    <location>
        <begin position="1"/>
        <end position="26"/>
    </location>
</feature>
<dbReference type="EMBL" id="JAHHHD010000010">
    <property type="protein sequence ID" value="MBW4659256.1"/>
    <property type="molecule type" value="Genomic_DNA"/>
</dbReference>
<evidence type="ECO:0000313" key="4">
    <source>
        <dbReference type="Proteomes" id="UP000757435"/>
    </source>
</evidence>
<accession>A0A951UM54</accession>
<dbReference type="PANTHER" id="PTHR33490">
    <property type="entry name" value="BLR5614 PROTEIN-RELATED"/>
    <property type="match status" value="1"/>
</dbReference>
<evidence type="ECO:0000256" key="1">
    <source>
        <dbReference type="SAM" id="MobiDB-lite"/>
    </source>
</evidence>
<name>A0A951UM54_9CYAN</name>
<dbReference type="InterPro" id="IPR002931">
    <property type="entry name" value="Transglutaminase-like"/>
</dbReference>
<feature type="compositionally biased region" description="Polar residues" evidence="1">
    <location>
        <begin position="1"/>
        <end position="13"/>
    </location>
</feature>
<dbReference type="InterPro" id="IPR038765">
    <property type="entry name" value="Papain-like_cys_pep_sf"/>
</dbReference>
<proteinExistence type="predicted"/>
<gene>
    <name evidence="3" type="ORF">KME15_11315</name>
</gene>
<dbReference type="PANTHER" id="PTHR33490:SF6">
    <property type="entry name" value="SLL1049 PROTEIN"/>
    <property type="match status" value="1"/>
</dbReference>
<comment type="caution">
    <text evidence="3">The sequence shown here is derived from an EMBL/GenBank/DDBJ whole genome shotgun (WGS) entry which is preliminary data.</text>
</comment>
<dbReference type="Gene3D" id="2.130.10.10">
    <property type="entry name" value="YVTN repeat-like/Quinoprotein amine dehydrogenase"/>
    <property type="match status" value="1"/>
</dbReference>
<dbReference type="Pfam" id="PF01841">
    <property type="entry name" value="Transglut_core"/>
    <property type="match status" value="1"/>
</dbReference>
<reference evidence="3" key="1">
    <citation type="submission" date="2021-05" db="EMBL/GenBank/DDBJ databases">
        <authorList>
            <person name="Pietrasiak N."/>
            <person name="Ward R."/>
            <person name="Stajich J.E."/>
            <person name="Kurbessoian T."/>
        </authorList>
    </citation>
    <scope>NUCLEOTIDE SEQUENCE</scope>
    <source>
        <strain evidence="3">UHER 2000/2452</strain>
    </source>
</reference>
<dbReference type="SMART" id="SM00460">
    <property type="entry name" value="TGc"/>
    <property type="match status" value="1"/>
</dbReference>
<dbReference type="Gene3D" id="3.10.620.30">
    <property type="match status" value="1"/>
</dbReference>
<dbReference type="SUPFAM" id="SSF63825">
    <property type="entry name" value="YWTD domain"/>
    <property type="match status" value="1"/>
</dbReference>
<dbReference type="SUPFAM" id="SSF54001">
    <property type="entry name" value="Cysteine proteinases"/>
    <property type="match status" value="1"/>
</dbReference>
<dbReference type="Proteomes" id="UP000757435">
    <property type="component" value="Unassembled WGS sequence"/>
</dbReference>
<reference evidence="3" key="2">
    <citation type="journal article" date="2022" name="Microbiol. Resour. Announc.">
        <title>Metagenome Sequencing to Explore Phylogenomics of Terrestrial Cyanobacteria.</title>
        <authorList>
            <person name="Ward R.D."/>
            <person name="Stajich J.E."/>
            <person name="Johansen J.R."/>
            <person name="Huntemann M."/>
            <person name="Clum A."/>
            <person name="Foster B."/>
            <person name="Foster B."/>
            <person name="Roux S."/>
            <person name="Palaniappan K."/>
            <person name="Varghese N."/>
            <person name="Mukherjee S."/>
            <person name="Reddy T.B.K."/>
            <person name="Daum C."/>
            <person name="Copeland A."/>
            <person name="Chen I.A."/>
            <person name="Ivanova N.N."/>
            <person name="Kyrpides N.C."/>
            <person name="Shapiro N."/>
            <person name="Eloe-Fadrosh E.A."/>
            <person name="Pietrasiak N."/>
        </authorList>
    </citation>
    <scope>NUCLEOTIDE SEQUENCE</scope>
    <source>
        <strain evidence="3">UHER 2000/2452</strain>
    </source>
</reference>
<organism evidence="3 4">
    <name type="scientific">Drouetiella hepatica Uher 2000/2452</name>
    <dbReference type="NCBI Taxonomy" id="904376"/>
    <lineage>
        <taxon>Bacteria</taxon>
        <taxon>Bacillati</taxon>
        <taxon>Cyanobacteriota</taxon>
        <taxon>Cyanophyceae</taxon>
        <taxon>Oculatellales</taxon>
        <taxon>Oculatellaceae</taxon>
        <taxon>Drouetiella</taxon>
    </lineage>
</organism>
<dbReference type="InterPro" id="IPR015943">
    <property type="entry name" value="WD40/YVTN_repeat-like_dom_sf"/>
</dbReference>
<feature type="domain" description="Transglutaminase-like" evidence="2">
    <location>
        <begin position="450"/>
        <end position="520"/>
    </location>
</feature>